<dbReference type="Pfam" id="PF03972">
    <property type="entry name" value="MmgE_PrpD_N"/>
    <property type="match status" value="1"/>
</dbReference>
<dbReference type="Gene3D" id="1.10.4100.10">
    <property type="entry name" value="2-methylcitrate dehydratase PrpD"/>
    <property type="match status" value="1"/>
</dbReference>
<dbReference type="Pfam" id="PF19305">
    <property type="entry name" value="MmgE_PrpD_C"/>
    <property type="match status" value="1"/>
</dbReference>
<evidence type="ECO:0000313" key="5">
    <source>
        <dbReference type="Proteomes" id="UP000507470"/>
    </source>
</evidence>
<dbReference type="AlphaFoldDB" id="A0A6J8EKU8"/>
<dbReference type="InterPro" id="IPR045336">
    <property type="entry name" value="MmgE_PrpD_N"/>
</dbReference>
<dbReference type="InterPro" id="IPR042183">
    <property type="entry name" value="MmgE/PrpD_sf_1"/>
</dbReference>
<dbReference type="OrthoDB" id="10267976at2759"/>
<dbReference type="InterPro" id="IPR045337">
    <property type="entry name" value="MmgE_PrpD_C"/>
</dbReference>
<evidence type="ECO:0000259" key="2">
    <source>
        <dbReference type="Pfam" id="PF03972"/>
    </source>
</evidence>
<dbReference type="PANTHER" id="PTHR16943:SF8">
    <property type="entry name" value="2-METHYLCITRATE DEHYDRATASE"/>
    <property type="match status" value="1"/>
</dbReference>
<dbReference type="SUPFAM" id="SSF103378">
    <property type="entry name" value="2-methylcitrate dehydratase PrpD"/>
    <property type="match status" value="1"/>
</dbReference>
<dbReference type="FunFam" id="1.10.4100.10:FF:000002">
    <property type="entry name" value="Aconitate decarboxylase 1"/>
    <property type="match status" value="1"/>
</dbReference>
<accession>A0A6J8EKU8</accession>
<organism evidence="4 5">
    <name type="scientific">Mytilus coruscus</name>
    <name type="common">Sea mussel</name>
    <dbReference type="NCBI Taxonomy" id="42192"/>
    <lineage>
        <taxon>Eukaryota</taxon>
        <taxon>Metazoa</taxon>
        <taxon>Spiralia</taxon>
        <taxon>Lophotrochozoa</taxon>
        <taxon>Mollusca</taxon>
        <taxon>Bivalvia</taxon>
        <taxon>Autobranchia</taxon>
        <taxon>Pteriomorphia</taxon>
        <taxon>Mytilida</taxon>
        <taxon>Mytiloidea</taxon>
        <taxon>Mytilidae</taxon>
        <taxon>Mytilinae</taxon>
        <taxon>Mytilus</taxon>
    </lineage>
</organism>
<dbReference type="Proteomes" id="UP000507470">
    <property type="component" value="Unassembled WGS sequence"/>
</dbReference>
<dbReference type="EC" id="4.1.1.6" evidence="4"/>
<evidence type="ECO:0000313" key="4">
    <source>
        <dbReference type="EMBL" id="CAC5420205.1"/>
    </source>
</evidence>
<dbReference type="PANTHER" id="PTHR16943">
    <property type="entry name" value="2-METHYLCITRATE DEHYDRATASE-RELATED"/>
    <property type="match status" value="1"/>
</dbReference>
<name>A0A6J8EKU8_MYTCO</name>
<protein>
    <submittedName>
        <fullName evidence="4">IRG1</fullName>
        <ecNumber evidence="4">4.1.1.6</ecNumber>
    </submittedName>
</protein>
<dbReference type="InterPro" id="IPR042188">
    <property type="entry name" value="MmgE/PrpD_sf_2"/>
</dbReference>
<proteinExistence type="inferred from homology"/>
<feature type="domain" description="MmgE/PrpD N-terminal" evidence="2">
    <location>
        <begin position="49"/>
        <end position="291"/>
    </location>
</feature>
<dbReference type="EMBL" id="CACVKT020009075">
    <property type="protein sequence ID" value="CAC5420205.1"/>
    <property type="molecule type" value="Genomic_DNA"/>
</dbReference>
<keyword evidence="5" id="KW-1185">Reference proteome</keyword>
<dbReference type="InterPro" id="IPR005656">
    <property type="entry name" value="MmgE_PrpD"/>
</dbReference>
<dbReference type="GO" id="GO:0047613">
    <property type="term" value="F:aconitate decarboxylase activity"/>
    <property type="evidence" value="ECO:0007669"/>
    <property type="project" value="UniProtKB-EC"/>
</dbReference>
<keyword evidence="4" id="KW-0456">Lyase</keyword>
<dbReference type="InterPro" id="IPR036148">
    <property type="entry name" value="MmgE/PrpD_sf"/>
</dbReference>
<dbReference type="Gene3D" id="3.30.1330.120">
    <property type="entry name" value="2-methylcitrate dehydratase PrpD"/>
    <property type="match status" value="1"/>
</dbReference>
<evidence type="ECO:0000256" key="1">
    <source>
        <dbReference type="ARBA" id="ARBA00006174"/>
    </source>
</evidence>
<reference evidence="4 5" key="1">
    <citation type="submission" date="2020-06" db="EMBL/GenBank/DDBJ databases">
        <authorList>
            <person name="Li R."/>
            <person name="Bekaert M."/>
        </authorList>
    </citation>
    <scope>NUCLEOTIDE SEQUENCE [LARGE SCALE GENOMIC DNA]</scope>
    <source>
        <strain evidence="5">wild</strain>
    </source>
</reference>
<sequence>MKYTTARQITRVLGCGNSKILHALMRNQSTTVLNDVQRYSAYQDLTTLLSDHVAEFSYDVLSDKVIHRSKRMILDTIGVGLIGSQTDIAATFREFAMETHGVNKHAKALVWGTEHLKMSPPMAAYLNGCSTHSMDFDDTWHPATHPSGPVLPSILALADSLPKSLQPTLEDILVAFNIGIQVQGALLRCSANARNIPQRLHPPAIVGVMGSAAASARLLGLGTWKCRHAMAIAASFAGAPMANAGTMTKPLHSGKSARFGLEAALLADKGIEGNSQILDIVSGFGAFYEDYDPDILINILETADNVLLHDQDIAIKRYPCHLGMHWGIDAALSAREQLQKKIGNFSFNDIEGIKIIAPKSKYINRQIPNSEHEGRHSFQFTVCSALLDGIITPETFRQQYRERQSVTNLLEKTAIETPDDNIPSFADMYVKVLVQLKDGTLEESLCSTPYGHWRYPLTDKDVQKKFLKNTKFLKGETGNEIINLVSSMDKNTSANELSQMLHR</sequence>
<comment type="similarity">
    <text evidence="1">Belongs to the PrpD family.</text>
</comment>
<gene>
    <name evidence="4" type="ORF">MCOR_52450</name>
</gene>
<evidence type="ECO:0000259" key="3">
    <source>
        <dbReference type="Pfam" id="PF19305"/>
    </source>
</evidence>
<feature type="domain" description="MmgE/PrpD C-terminal" evidence="3">
    <location>
        <begin position="318"/>
        <end position="485"/>
    </location>
</feature>